<comment type="caution">
    <text evidence="1">The sequence shown here is derived from an EMBL/GenBank/DDBJ whole genome shotgun (WGS) entry which is preliminary data.</text>
</comment>
<name>A0ABT2JYN7_9ACTN</name>
<evidence type="ECO:0000313" key="1">
    <source>
        <dbReference type="EMBL" id="MCT2592811.1"/>
    </source>
</evidence>
<proteinExistence type="predicted"/>
<organism evidence="1 2">
    <name type="scientific">Streptomyces gossypii</name>
    <dbReference type="NCBI Taxonomy" id="2883101"/>
    <lineage>
        <taxon>Bacteria</taxon>
        <taxon>Bacillati</taxon>
        <taxon>Actinomycetota</taxon>
        <taxon>Actinomycetes</taxon>
        <taxon>Kitasatosporales</taxon>
        <taxon>Streptomycetaceae</taxon>
        <taxon>Streptomyces</taxon>
    </lineage>
</organism>
<dbReference type="EMBL" id="JAJAGO010000011">
    <property type="protein sequence ID" value="MCT2592811.1"/>
    <property type="molecule type" value="Genomic_DNA"/>
</dbReference>
<evidence type="ECO:0000313" key="2">
    <source>
        <dbReference type="Proteomes" id="UP001156389"/>
    </source>
</evidence>
<dbReference type="Proteomes" id="UP001156389">
    <property type="component" value="Unassembled WGS sequence"/>
</dbReference>
<reference evidence="1 2" key="1">
    <citation type="submission" date="2021-10" db="EMBL/GenBank/DDBJ databases">
        <title>Streptomyces gossypii sp. nov., isolated from soil collected from cotton field.</title>
        <authorList>
            <person name="Ge X."/>
            <person name="Chen X."/>
            <person name="Liu W."/>
        </authorList>
    </citation>
    <scope>NUCLEOTIDE SEQUENCE [LARGE SCALE GENOMIC DNA]</scope>
    <source>
        <strain evidence="1 2">N2-109</strain>
    </source>
</reference>
<evidence type="ECO:0008006" key="3">
    <source>
        <dbReference type="Google" id="ProtNLM"/>
    </source>
</evidence>
<sequence>MWVSASTLFSVRRILGIILAVVLLGGVAAAVVAGGETEKEGKDGEGTATTTVRGVIGSEKAEFFADPEVAKTLAAHGLIVKAEKSGSWAMNERPLRGYDFAFPGSTAPARELARKAGVKGELPRPFYSPLVVAAHRDAARVLADNGLAVLDGKNSGTLKMGAYLKAAESDRTWQELKGGDAHSQLTGTVFVTSTDPVASNSGALYLAAASYAADGGRVAADDADIDRTAGLMRKLIGVQGAQQTSSDAPFRDFVSGAGNPLVLVYEAQVASLLIQRQDVGDLVVLYPDTTVNSDHTLVPLTTEGRKLGRLLSGDEKLRELAVRHGFRPQGATAEFAAATEPHAGHLNQDLNGVRQAPVPTAEVLRKIAQRAKSQ</sequence>
<dbReference type="RefSeq" id="WP_260220131.1">
    <property type="nucleotide sequence ID" value="NZ_JAJAGO010000011.1"/>
</dbReference>
<keyword evidence="2" id="KW-1185">Reference proteome</keyword>
<protein>
    <recommendedName>
        <fullName evidence="3">Solute-binding protein</fullName>
    </recommendedName>
</protein>
<accession>A0ABT2JYN7</accession>
<gene>
    <name evidence="1" type="ORF">LHJ74_23340</name>
</gene>